<dbReference type="InterPro" id="IPR003730">
    <property type="entry name" value="Cu_polyphenol_OxRdtase"/>
</dbReference>
<evidence type="ECO:0000256" key="8">
    <source>
        <dbReference type="ARBA" id="ARBA00047989"/>
    </source>
</evidence>
<evidence type="ECO:0000313" key="12">
    <source>
        <dbReference type="EMBL" id="MPQ42466.1"/>
    </source>
</evidence>
<evidence type="ECO:0000313" key="13">
    <source>
        <dbReference type="Proteomes" id="UP000430345"/>
    </source>
</evidence>
<dbReference type="PANTHER" id="PTHR30616">
    <property type="entry name" value="UNCHARACTERIZED PROTEIN YFIH"/>
    <property type="match status" value="1"/>
</dbReference>
<dbReference type="RefSeq" id="WP_152887114.1">
    <property type="nucleotide sequence ID" value="NZ_WHJC01000008.1"/>
</dbReference>
<evidence type="ECO:0000256" key="1">
    <source>
        <dbReference type="ARBA" id="ARBA00000553"/>
    </source>
</evidence>
<gene>
    <name evidence="12" type="primary">pgeF</name>
    <name evidence="12" type="ORF">GBZ86_01615</name>
</gene>
<comment type="function">
    <text evidence="2">Purine nucleoside enzyme that catalyzes the phosphorolysis of adenosine and inosine nucleosides, yielding D-ribose 1-phosphate and the respective free bases, adenine and hypoxanthine. Also catalyzes the phosphorolysis of S-methyl-5'-thioadenosine into adenine and S-methyl-5-thio-alpha-D-ribose 1-phosphate. Also has adenosine deaminase activity.</text>
</comment>
<keyword evidence="7" id="KW-0862">Zinc</keyword>
<comment type="catalytic activity">
    <reaction evidence="1">
        <text>inosine + phosphate = alpha-D-ribose 1-phosphate + hypoxanthine</text>
        <dbReference type="Rhea" id="RHEA:27646"/>
        <dbReference type="ChEBI" id="CHEBI:17368"/>
        <dbReference type="ChEBI" id="CHEBI:17596"/>
        <dbReference type="ChEBI" id="CHEBI:43474"/>
        <dbReference type="ChEBI" id="CHEBI:57720"/>
        <dbReference type="EC" id="2.4.2.1"/>
    </reaction>
    <physiologicalReaction direction="left-to-right" evidence="1">
        <dbReference type="Rhea" id="RHEA:27647"/>
    </physiologicalReaction>
</comment>
<dbReference type="InterPro" id="IPR011324">
    <property type="entry name" value="Cytotoxic_necrot_fac-like_cat"/>
</dbReference>
<evidence type="ECO:0000256" key="6">
    <source>
        <dbReference type="ARBA" id="ARBA00022801"/>
    </source>
</evidence>
<evidence type="ECO:0000256" key="5">
    <source>
        <dbReference type="ARBA" id="ARBA00022723"/>
    </source>
</evidence>
<evidence type="ECO:0000256" key="3">
    <source>
        <dbReference type="ARBA" id="ARBA00007353"/>
    </source>
</evidence>
<evidence type="ECO:0000256" key="9">
    <source>
        <dbReference type="ARBA" id="ARBA00048968"/>
    </source>
</evidence>
<dbReference type="Pfam" id="PF02578">
    <property type="entry name" value="Cu-oxidase_4"/>
    <property type="match status" value="1"/>
</dbReference>
<reference evidence="12 13" key="1">
    <citation type="submission" date="2019-10" db="EMBL/GenBank/DDBJ databases">
        <title>The Genome Sequence of Clostridium tarantellae Isolated from Fish Brain.</title>
        <authorList>
            <person name="Bano L."/>
            <person name="Kiel M."/>
            <person name="Sales G."/>
            <person name="Doxey A.C."/>
            <person name="Mansfield M.J."/>
            <person name="Schiavone M."/>
            <person name="Rossetto O."/>
            <person name="Pirazzini M."/>
            <person name="Dobrindt U."/>
            <person name="Montecucco C."/>
        </authorList>
    </citation>
    <scope>NUCLEOTIDE SEQUENCE [LARGE SCALE GENOMIC DNA]</scope>
    <source>
        <strain evidence="12 13">DSM 3997</strain>
    </source>
</reference>
<dbReference type="Proteomes" id="UP000430345">
    <property type="component" value="Unassembled WGS sequence"/>
</dbReference>
<comment type="caution">
    <text evidence="12">The sequence shown here is derived from an EMBL/GenBank/DDBJ whole genome shotgun (WGS) entry which is preliminary data.</text>
</comment>
<dbReference type="CDD" id="cd16833">
    <property type="entry name" value="YfiH"/>
    <property type="match status" value="1"/>
</dbReference>
<dbReference type="SUPFAM" id="SSF64438">
    <property type="entry name" value="CNF1/YfiH-like putative cysteine hydrolases"/>
    <property type="match status" value="1"/>
</dbReference>
<keyword evidence="4" id="KW-0808">Transferase</keyword>
<dbReference type="Gene3D" id="3.60.140.10">
    <property type="entry name" value="CNF1/YfiH-like putative cysteine hydrolases"/>
    <property type="match status" value="1"/>
</dbReference>
<sequence>MKIKKLKEREFISKVDDNINIYFSTALNNINYKKDTIDGKENIKKLNELFNLQKIYYLNQTHSDIVIDATCEEFYGDKDGDSIITKNKNLAIGVFTADCVPVIIYDKEKLVVAAVHSGWKGTFNEIVKKTCFIMKDKYNCESLNIIIGPHIKSCCYEVSDELQQKFIEKFGEDVCNNRMLNLENCIKNELEKISFIKCIESVNVCTYCNSDLEMHSYRKLKEKAGRLFSFIFIK</sequence>
<comment type="similarity">
    <text evidence="3 11">Belongs to the purine nucleoside phosphorylase YfiH/LACC1 family.</text>
</comment>
<evidence type="ECO:0000256" key="11">
    <source>
        <dbReference type="RuleBase" id="RU361274"/>
    </source>
</evidence>
<evidence type="ECO:0000256" key="4">
    <source>
        <dbReference type="ARBA" id="ARBA00022679"/>
    </source>
</evidence>
<evidence type="ECO:0000256" key="10">
    <source>
        <dbReference type="ARBA" id="ARBA00049893"/>
    </source>
</evidence>
<organism evidence="12 13">
    <name type="scientific">Clostridium tarantellae</name>
    <dbReference type="NCBI Taxonomy" id="39493"/>
    <lineage>
        <taxon>Bacteria</taxon>
        <taxon>Bacillati</taxon>
        <taxon>Bacillota</taxon>
        <taxon>Clostridia</taxon>
        <taxon>Eubacteriales</taxon>
        <taxon>Clostridiaceae</taxon>
        <taxon>Clostridium</taxon>
    </lineage>
</organism>
<keyword evidence="5" id="KW-0479">Metal-binding</keyword>
<dbReference type="InterPro" id="IPR038371">
    <property type="entry name" value="Cu_polyphenol_OxRdtase_sf"/>
</dbReference>
<dbReference type="NCBIfam" id="TIGR00726">
    <property type="entry name" value="peptidoglycan editing factor PgeF"/>
    <property type="match status" value="1"/>
</dbReference>
<dbReference type="GO" id="GO:0005507">
    <property type="term" value="F:copper ion binding"/>
    <property type="evidence" value="ECO:0007669"/>
    <property type="project" value="TreeGrafter"/>
</dbReference>
<name>A0A6I1MG04_9CLOT</name>
<keyword evidence="13" id="KW-1185">Reference proteome</keyword>
<evidence type="ECO:0000256" key="2">
    <source>
        <dbReference type="ARBA" id="ARBA00003215"/>
    </source>
</evidence>
<protein>
    <recommendedName>
        <fullName evidence="11">Purine nucleoside phosphorylase</fullName>
    </recommendedName>
</protein>
<dbReference type="AlphaFoldDB" id="A0A6I1MG04"/>
<keyword evidence="6" id="KW-0378">Hydrolase</keyword>
<dbReference type="EMBL" id="WHJC01000008">
    <property type="protein sequence ID" value="MPQ42466.1"/>
    <property type="molecule type" value="Genomic_DNA"/>
</dbReference>
<evidence type="ECO:0000256" key="7">
    <source>
        <dbReference type="ARBA" id="ARBA00022833"/>
    </source>
</evidence>
<comment type="catalytic activity">
    <reaction evidence="10">
        <text>S-methyl-5'-thioadenosine + phosphate = 5-(methylsulfanyl)-alpha-D-ribose 1-phosphate + adenine</text>
        <dbReference type="Rhea" id="RHEA:11852"/>
        <dbReference type="ChEBI" id="CHEBI:16708"/>
        <dbReference type="ChEBI" id="CHEBI:17509"/>
        <dbReference type="ChEBI" id="CHEBI:43474"/>
        <dbReference type="ChEBI" id="CHEBI:58533"/>
        <dbReference type="EC" id="2.4.2.28"/>
    </reaction>
    <physiologicalReaction direction="left-to-right" evidence="10">
        <dbReference type="Rhea" id="RHEA:11853"/>
    </physiologicalReaction>
</comment>
<accession>A0A6I1MG04</accession>
<dbReference type="OrthoDB" id="4279at2"/>
<dbReference type="PANTHER" id="PTHR30616:SF2">
    <property type="entry name" value="PURINE NUCLEOSIDE PHOSPHORYLASE LACC1"/>
    <property type="match status" value="1"/>
</dbReference>
<dbReference type="GO" id="GO:0016787">
    <property type="term" value="F:hydrolase activity"/>
    <property type="evidence" value="ECO:0007669"/>
    <property type="project" value="UniProtKB-KW"/>
</dbReference>
<proteinExistence type="inferred from homology"/>
<comment type="catalytic activity">
    <reaction evidence="8">
        <text>adenosine + H2O + H(+) = inosine + NH4(+)</text>
        <dbReference type="Rhea" id="RHEA:24408"/>
        <dbReference type="ChEBI" id="CHEBI:15377"/>
        <dbReference type="ChEBI" id="CHEBI:15378"/>
        <dbReference type="ChEBI" id="CHEBI:16335"/>
        <dbReference type="ChEBI" id="CHEBI:17596"/>
        <dbReference type="ChEBI" id="CHEBI:28938"/>
        <dbReference type="EC" id="3.5.4.4"/>
    </reaction>
    <physiologicalReaction direction="left-to-right" evidence="8">
        <dbReference type="Rhea" id="RHEA:24409"/>
    </physiologicalReaction>
</comment>
<comment type="catalytic activity">
    <reaction evidence="9">
        <text>adenosine + phosphate = alpha-D-ribose 1-phosphate + adenine</text>
        <dbReference type="Rhea" id="RHEA:27642"/>
        <dbReference type="ChEBI" id="CHEBI:16335"/>
        <dbReference type="ChEBI" id="CHEBI:16708"/>
        <dbReference type="ChEBI" id="CHEBI:43474"/>
        <dbReference type="ChEBI" id="CHEBI:57720"/>
        <dbReference type="EC" id="2.4.2.1"/>
    </reaction>
    <physiologicalReaction direction="left-to-right" evidence="9">
        <dbReference type="Rhea" id="RHEA:27643"/>
    </physiologicalReaction>
</comment>
<dbReference type="GO" id="GO:0017061">
    <property type="term" value="F:S-methyl-5-thioadenosine phosphorylase activity"/>
    <property type="evidence" value="ECO:0007669"/>
    <property type="project" value="UniProtKB-EC"/>
</dbReference>